<evidence type="ECO:0000313" key="1">
    <source>
        <dbReference type="EMBL" id="KAK8578805.1"/>
    </source>
</evidence>
<reference evidence="1 2" key="1">
    <citation type="journal article" date="2024" name="G3 (Bethesda)">
        <title>Genome assembly of Hibiscus sabdariffa L. provides insights into metabolisms of medicinal natural products.</title>
        <authorList>
            <person name="Kim T."/>
        </authorList>
    </citation>
    <scope>NUCLEOTIDE SEQUENCE [LARGE SCALE GENOMIC DNA]</scope>
    <source>
        <strain evidence="1">TK-2024</strain>
        <tissue evidence="1">Old leaves</tissue>
    </source>
</reference>
<protein>
    <submittedName>
        <fullName evidence="1">Uncharacterized protein</fullName>
    </submittedName>
</protein>
<organism evidence="1 2">
    <name type="scientific">Hibiscus sabdariffa</name>
    <name type="common">roselle</name>
    <dbReference type="NCBI Taxonomy" id="183260"/>
    <lineage>
        <taxon>Eukaryota</taxon>
        <taxon>Viridiplantae</taxon>
        <taxon>Streptophyta</taxon>
        <taxon>Embryophyta</taxon>
        <taxon>Tracheophyta</taxon>
        <taxon>Spermatophyta</taxon>
        <taxon>Magnoliopsida</taxon>
        <taxon>eudicotyledons</taxon>
        <taxon>Gunneridae</taxon>
        <taxon>Pentapetalae</taxon>
        <taxon>rosids</taxon>
        <taxon>malvids</taxon>
        <taxon>Malvales</taxon>
        <taxon>Malvaceae</taxon>
        <taxon>Malvoideae</taxon>
        <taxon>Hibiscus</taxon>
    </lineage>
</organism>
<sequence>MESNVLETVLQAIVLPEKSELLQDIPIDIHKLQGASPEAEISNSKKNIGKNKSKKVILASTTKFNQIETRDARQPRAASMGVAALLQEIKTKKKDHIARHSEVPVVVGGGTKSISPQ</sequence>
<evidence type="ECO:0000313" key="2">
    <source>
        <dbReference type="Proteomes" id="UP001472677"/>
    </source>
</evidence>
<keyword evidence="2" id="KW-1185">Reference proteome</keyword>
<dbReference type="Proteomes" id="UP001472677">
    <property type="component" value="Unassembled WGS sequence"/>
</dbReference>
<comment type="caution">
    <text evidence="1">The sequence shown here is derived from an EMBL/GenBank/DDBJ whole genome shotgun (WGS) entry which is preliminary data.</text>
</comment>
<gene>
    <name evidence="1" type="ORF">V6N12_069149</name>
</gene>
<accession>A0ABR2FD61</accession>
<proteinExistence type="predicted"/>
<dbReference type="EMBL" id="JBBPBM010000006">
    <property type="protein sequence ID" value="KAK8578805.1"/>
    <property type="molecule type" value="Genomic_DNA"/>
</dbReference>
<name>A0ABR2FD61_9ROSI</name>